<gene>
    <name evidence="1" type="ORF">CUREI_02945</name>
    <name evidence="2" type="ORF">CUREI_11480</name>
</gene>
<geneLocation type="plasmid" evidence="2">
    <name>unnamed</name>
</geneLocation>
<reference evidence="2 3" key="1">
    <citation type="submission" date="2014-08" db="EMBL/GenBank/DDBJ databases">
        <title>Complete genome sequence of Corynebacterium ureicelerivorans DSM 45051, a lipophilic and urea-splitting isolate from a blood culture of a septicaemia patient.</title>
        <authorList>
            <person name="Tippelt A."/>
            <person name="Albersmeier A."/>
            <person name="Brinkrolf K."/>
            <person name="Ruckert C."/>
            <person name="Tauch A."/>
        </authorList>
    </citation>
    <scope>NUCLEOTIDE SEQUENCE [LARGE SCALE GENOMIC DNA]</scope>
    <source>
        <strain evidence="2 3">IMMIB RIV-2301</strain>
        <plasmid evidence="3">Plasmid unnamed</plasmid>
        <plasmid evidence="2">unnamed</plasmid>
    </source>
</reference>
<dbReference type="KEGG" id="cuv:CUREI_11480"/>
<dbReference type="EMBL" id="CP009215">
    <property type="protein sequence ID" value="AIL96394.1"/>
    <property type="molecule type" value="Genomic_DNA"/>
</dbReference>
<organism evidence="2 3">
    <name type="scientific">Corynebacterium ureicelerivorans</name>
    <dbReference type="NCBI Taxonomy" id="401472"/>
    <lineage>
        <taxon>Bacteria</taxon>
        <taxon>Bacillati</taxon>
        <taxon>Actinomycetota</taxon>
        <taxon>Actinomycetes</taxon>
        <taxon>Mycobacteriales</taxon>
        <taxon>Corynebacteriaceae</taxon>
        <taxon>Corynebacterium</taxon>
    </lineage>
</organism>
<keyword evidence="2" id="KW-0614">Plasmid</keyword>
<keyword evidence="3" id="KW-1185">Reference proteome</keyword>
<evidence type="ECO:0000313" key="1">
    <source>
        <dbReference type="EMBL" id="AIL96394.1"/>
    </source>
</evidence>
<dbReference type="STRING" id="401472.CUREI_02945"/>
<accession>A0A077HLA2</accession>
<evidence type="ECO:0000313" key="3">
    <source>
        <dbReference type="Proteomes" id="UP000028939"/>
    </source>
</evidence>
<dbReference type="AlphaFoldDB" id="A0A077HLA2"/>
<dbReference type="RefSeq" id="WP_038610192.1">
    <property type="nucleotide sequence ID" value="NZ_CP009215.1"/>
</dbReference>
<dbReference type="KEGG" id="cuv:CUREI_02945"/>
<evidence type="ECO:0000313" key="2">
    <source>
        <dbReference type="EMBL" id="AIL97798.1"/>
    </source>
</evidence>
<dbReference type="Proteomes" id="UP000028939">
    <property type="component" value="Chromosome"/>
</dbReference>
<dbReference type="HOGENOM" id="CLU_2381336_0_0_11"/>
<sequence length="94" mass="10581">MDMLLERAPHIAKHWRRVGDHLAYENLTATLDFDPGCHAITLRNEDNGNTETIRVMTVRSVGAVLQTARLAYDLLAGPEAPRDPEVDTLDGWER</sequence>
<dbReference type="Proteomes" id="UP000028939">
    <property type="component" value="Plasmid unnamed"/>
</dbReference>
<dbReference type="EMBL" id="CP009216">
    <property type="protein sequence ID" value="AIL97798.1"/>
    <property type="molecule type" value="Genomic_DNA"/>
</dbReference>
<name>A0A077HLA2_9CORY</name>
<protein>
    <submittedName>
        <fullName evidence="2">Uncharacterized protein</fullName>
    </submittedName>
</protein>
<proteinExistence type="predicted"/>